<gene>
    <name evidence="2" type="ORF">AVDCRST_MAG89-2179</name>
</gene>
<accession>A0A6J4LLB5</accession>
<feature type="non-terminal residue" evidence="2">
    <location>
        <position position="1"/>
    </location>
</feature>
<evidence type="ECO:0000313" key="2">
    <source>
        <dbReference type="EMBL" id="CAA9332136.1"/>
    </source>
</evidence>
<dbReference type="AlphaFoldDB" id="A0A6J4LLB5"/>
<name>A0A6J4LLB5_9BACT</name>
<reference evidence="2" key="1">
    <citation type="submission" date="2020-02" db="EMBL/GenBank/DDBJ databases">
        <authorList>
            <person name="Meier V. D."/>
        </authorList>
    </citation>
    <scope>NUCLEOTIDE SEQUENCE</scope>
    <source>
        <strain evidence="2">AVDCRST_MAG89</strain>
    </source>
</reference>
<sequence>RGGVGNRNDRGHSERRCRCAGTAPAWTGQRVRKGGAASAPRQVRPALGQGDAVGGAGGARGVRGRHGRHPEGIL</sequence>
<proteinExistence type="predicted"/>
<feature type="compositionally biased region" description="Gly residues" evidence="1">
    <location>
        <begin position="51"/>
        <end position="61"/>
    </location>
</feature>
<organism evidence="2">
    <name type="scientific">uncultured Gemmatimonadota bacterium</name>
    <dbReference type="NCBI Taxonomy" id="203437"/>
    <lineage>
        <taxon>Bacteria</taxon>
        <taxon>Pseudomonadati</taxon>
        <taxon>Gemmatimonadota</taxon>
        <taxon>environmental samples</taxon>
    </lineage>
</organism>
<dbReference type="EMBL" id="CADCTV010000462">
    <property type="protein sequence ID" value="CAA9332136.1"/>
    <property type="molecule type" value="Genomic_DNA"/>
</dbReference>
<feature type="non-terminal residue" evidence="2">
    <location>
        <position position="74"/>
    </location>
</feature>
<protein>
    <submittedName>
        <fullName evidence="2">Uncharacterized protein</fullName>
    </submittedName>
</protein>
<evidence type="ECO:0000256" key="1">
    <source>
        <dbReference type="SAM" id="MobiDB-lite"/>
    </source>
</evidence>
<feature type="region of interest" description="Disordered" evidence="1">
    <location>
        <begin position="30"/>
        <end position="74"/>
    </location>
</feature>